<keyword evidence="2" id="KW-1185">Reference proteome</keyword>
<comment type="caution">
    <text evidence="1">The sequence shown here is derived from an EMBL/GenBank/DDBJ whole genome shotgun (WGS) entry which is preliminary data.</text>
</comment>
<dbReference type="RefSeq" id="WP_387402531.1">
    <property type="nucleotide sequence ID" value="NZ_JBIAQY010000001.1"/>
</dbReference>
<dbReference type="EMBL" id="JBIAQY010000001">
    <property type="protein sequence ID" value="MFF3566857.1"/>
    <property type="molecule type" value="Genomic_DNA"/>
</dbReference>
<evidence type="ECO:0000313" key="1">
    <source>
        <dbReference type="EMBL" id="MFF3566857.1"/>
    </source>
</evidence>
<organism evidence="1 2">
    <name type="scientific">Nocardia jiangxiensis</name>
    <dbReference type="NCBI Taxonomy" id="282685"/>
    <lineage>
        <taxon>Bacteria</taxon>
        <taxon>Bacillati</taxon>
        <taxon>Actinomycetota</taxon>
        <taxon>Actinomycetes</taxon>
        <taxon>Mycobacteriales</taxon>
        <taxon>Nocardiaceae</taxon>
        <taxon>Nocardia</taxon>
    </lineage>
</organism>
<dbReference type="Proteomes" id="UP001601992">
    <property type="component" value="Unassembled WGS sequence"/>
</dbReference>
<reference evidence="1 2" key="1">
    <citation type="submission" date="2024-10" db="EMBL/GenBank/DDBJ databases">
        <title>The Natural Products Discovery Center: Release of the First 8490 Sequenced Strains for Exploring Actinobacteria Biosynthetic Diversity.</title>
        <authorList>
            <person name="Kalkreuter E."/>
            <person name="Kautsar S.A."/>
            <person name="Yang D."/>
            <person name="Bader C.D."/>
            <person name="Teijaro C.N."/>
            <person name="Fluegel L."/>
            <person name="Davis C.M."/>
            <person name="Simpson J.R."/>
            <person name="Lauterbach L."/>
            <person name="Steele A.D."/>
            <person name="Gui C."/>
            <person name="Meng S."/>
            <person name="Li G."/>
            <person name="Viehrig K."/>
            <person name="Ye F."/>
            <person name="Su P."/>
            <person name="Kiefer A.F."/>
            <person name="Nichols A."/>
            <person name="Cepeda A.J."/>
            <person name="Yan W."/>
            <person name="Fan B."/>
            <person name="Jiang Y."/>
            <person name="Adhikari A."/>
            <person name="Zheng C.-J."/>
            <person name="Schuster L."/>
            <person name="Cowan T.M."/>
            <person name="Smanski M.J."/>
            <person name="Chevrette M.G."/>
            <person name="De Carvalho L.P.S."/>
            <person name="Shen B."/>
        </authorList>
    </citation>
    <scope>NUCLEOTIDE SEQUENCE [LARGE SCALE GENOMIC DNA]</scope>
    <source>
        <strain evidence="1 2">NPDC002593</strain>
    </source>
</reference>
<protein>
    <submittedName>
        <fullName evidence="1">Uncharacterized protein</fullName>
    </submittedName>
</protein>
<evidence type="ECO:0000313" key="2">
    <source>
        <dbReference type="Proteomes" id="UP001601992"/>
    </source>
</evidence>
<accession>A0ABW6RS68</accession>
<sequence length="113" mass="12545">MTVSELRPGEIFVGLLTDWPAAGERGVLETDEFTDFDAVREWAAERVGECVADSGDGWDFRVDVARVDPHAFDLGAREIIPRTIVARASWDKDSGAVIWQTVGPFTFDDYPVL</sequence>
<gene>
    <name evidence="1" type="ORF">ACFYXQ_03650</name>
</gene>
<name>A0ABW6RS68_9NOCA</name>
<proteinExistence type="predicted"/>